<dbReference type="GO" id="GO:0022857">
    <property type="term" value="F:transmembrane transporter activity"/>
    <property type="evidence" value="ECO:0007669"/>
    <property type="project" value="InterPro"/>
</dbReference>
<feature type="transmembrane region" description="Helical" evidence="9">
    <location>
        <begin position="318"/>
        <end position="336"/>
    </location>
</feature>
<keyword evidence="11" id="KW-1185">Reference proteome</keyword>
<comment type="subcellular location">
    <subcellularLocation>
        <location evidence="1">Cell membrane</location>
        <topology evidence="1">Multi-pass membrane protein</topology>
    </subcellularLocation>
</comment>
<feature type="transmembrane region" description="Helical" evidence="9">
    <location>
        <begin position="92"/>
        <end position="113"/>
    </location>
</feature>
<dbReference type="GO" id="GO:0006865">
    <property type="term" value="P:amino acid transport"/>
    <property type="evidence" value="ECO:0007669"/>
    <property type="project" value="UniProtKB-KW"/>
</dbReference>
<dbReference type="Proteomes" id="UP000192903">
    <property type="component" value="Unassembled WGS sequence"/>
</dbReference>
<dbReference type="InterPro" id="IPR052157">
    <property type="entry name" value="BCAA_transport_permease"/>
</dbReference>
<evidence type="ECO:0000256" key="8">
    <source>
        <dbReference type="ARBA" id="ARBA00037998"/>
    </source>
</evidence>
<protein>
    <submittedName>
        <fullName evidence="10">Branched-chain amino acid transport system permease protein</fullName>
    </submittedName>
</protein>
<feature type="transmembrane region" description="Helical" evidence="9">
    <location>
        <begin position="60"/>
        <end position="80"/>
    </location>
</feature>
<keyword evidence="6 9" id="KW-1133">Transmembrane helix</keyword>
<evidence type="ECO:0000256" key="9">
    <source>
        <dbReference type="SAM" id="Phobius"/>
    </source>
</evidence>
<evidence type="ECO:0000256" key="1">
    <source>
        <dbReference type="ARBA" id="ARBA00004651"/>
    </source>
</evidence>
<gene>
    <name evidence="10" type="ORF">SAMN02982989_1202</name>
</gene>
<evidence type="ECO:0000256" key="4">
    <source>
        <dbReference type="ARBA" id="ARBA00022692"/>
    </source>
</evidence>
<keyword evidence="4 9" id="KW-0812">Transmembrane</keyword>
<sequence>MDAMIATFLIQDGVTSGAIYALLGLALVLVFSVTRVIFIPQGEFVAYGALTLALLDNGRIPPTISLLVCFGAVAFLLDLWDMRRRTDARTFLRSLGLNLVLPGIVYGIVTVLAPLGLPSFAKALLTILIIAPMGLYVYRIAYRPLADASVLVLLICSIGVHLAMMGLGLVFFGAEGLRAQPLDDANYTIGSLMVPAQSLWIYGSTIAIIVALYIFFERTLLGKALRATAVNRLGARLVGVRTQLTGVTAFMLAATIGAVSGVLIGPITTIYYDTGFLIGLKGFVAAIIGGLASFPVTAVAAIGVGLIESFASFFASSYKEVIVFGLIVPVLIWLSLSHTFHEEE</sequence>
<keyword evidence="7 9" id="KW-0472">Membrane</keyword>
<feature type="transmembrane region" description="Helical" evidence="9">
    <location>
        <begin position="119"/>
        <end position="138"/>
    </location>
</feature>
<evidence type="ECO:0000256" key="6">
    <source>
        <dbReference type="ARBA" id="ARBA00022989"/>
    </source>
</evidence>
<evidence type="ECO:0000256" key="7">
    <source>
        <dbReference type="ARBA" id="ARBA00023136"/>
    </source>
</evidence>
<accession>A0A1X7EF62</accession>
<feature type="transmembrane region" description="Helical" evidence="9">
    <location>
        <begin position="199"/>
        <end position="216"/>
    </location>
</feature>
<dbReference type="InterPro" id="IPR001851">
    <property type="entry name" value="ABC_transp_permease"/>
</dbReference>
<dbReference type="GO" id="GO:0005886">
    <property type="term" value="C:plasma membrane"/>
    <property type="evidence" value="ECO:0007669"/>
    <property type="project" value="UniProtKB-SubCell"/>
</dbReference>
<keyword evidence="3" id="KW-1003">Cell membrane</keyword>
<comment type="similarity">
    <text evidence="8">Belongs to the binding-protein-dependent transport system permease family. LivHM subfamily.</text>
</comment>
<evidence type="ECO:0000256" key="2">
    <source>
        <dbReference type="ARBA" id="ARBA00022448"/>
    </source>
</evidence>
<dbReference type="CDD" id="cd06582">
    <property type="entry name" value="TM_PBP1_LivH_like"/>
    <property type="match status" value="1"/>
</dbReference>
<dbReference type="PANTHER" id="PTHR11795:SF450">
    <property type="entry name" value="ABC TRANSPORTER PERMEASE PROTEIN"/>
    <property type="match status" value="1"/>
</dbReference>
<feature type="transmembrane region" description="Helical" evidence="9">
    <location>
        <begin position="249"/>
        <end position="271"/>
    </location>
</feature>
<proteinExistence type="inferred from homology"/>
<dbReference type="OrthoDB" id="8254706at2"/>
<dbReference type="STRING" id="464029.SAMN02982989_1202"/>
<dbReference type="EMBL" id="FXAF01000006">
    <property type="protein sequence ID" value="SMF32886.1"/>
    <property type="molecule type" value="Genomic_DNA"/>
</dbReference>
<dbReference type="Pfam" id="PF02653">
    <property type="entry name" value="BPD_transp_2"/>
    <property type="match status" value="1"/>
</dbReference>
<feature type="transmembrane region" description="Helical" evidence="9">
    <location>
        <begin position="283"/>
        <end position="306"/>
    </location>
</feature>
<dbReference type="AlphaFoldDB" id="A0A1X7EF62"/>
<keyword evidence="5" id="KW-0029">Amino-acid transport</keyword>
<evidence type="ECO:0000256" key="5">
    <source>
        <dbReference type="ARBA" id="ARBA00022970"/>
    </source>
</evidence>
<feature type="transmembrane region" description="Helical" evidence="9">
    <location>
        <begin position="20"/>
        <end position="40"/>
    </location>
</feature>
<feature type="transmembrane region" description="Helical" evidence="9">
    <location>
        <begin position="150"/>
        <end position="174"/>
    </location>
</feature>
<evidence type="ECO:0000256" key="3">
    <source>
        <dbReference type="ARBA" id="ARBA00022475"/>
    </source>
</evidence>
<name>A0A1X7EF62_9HYPH</name>
<keyword evidence="2" id="KW-0813">Transport</keyword>
<reference evidence="11" key="1">
    <citation type="submission" date="2017-04" db="EMBL/GenBank/DDBJ databases">
        <authorList>
            <person name="Varghese N."/>
            <person name="Submissions S."/>
        </authorList>
    </citation>
    <scope>NUCLEOTIDE SEQUENCE [LARGE SCALE GENOMIC DNA]</scope>
    <source>
        <strain evidence="11">B4P</strain>
    </source>
</reference>
<dbReference type="RefSeq" id="WP_085421536.1">
    <property type="nucleotide sequence ID" value="NZ_FXAF01000006.1"/>
</dbReference>
<organism evidence="10 11">
    <name type="scientific">Xaviernesmea oryzae</name>
    <dbReference type="NCBI Taxonomy" id="464029"/>
    <lineage>
        <taxon>Bacteria</taxon>
        <taxon>Pseudomonadati</taxon>
        <taxon>Pseudomonadota</taxon>
        <taxon>Alphaproteobacteria</taxon>
        <taxon>Hyphomicrobiales</taxon>
        <taxon>Rhizobiaceae</taxon>
        <taxon>Rhizobium/Agrobacterium group</taxon>
        <taxon>Xaviernesmea</taxon>
    </lineage>
</organism>
<evidence type="ECO:0000313" key="11">
    <source>
        <dbReference type="Proteomes" id="UP000192903"/>
    </source>
</evidence>
<evidence type="ECO:0000313" key="10">
    <source>
        <dbReference type="EMBL" id="SMF32886.1"/>
    </source>
</evidence>
<dbReference type="PANTHER" id="PTHR11795">
    <property type="entry name" value="BRANCHED-CHAIN AMINO ACID TRANSPORT SYSTEM PERMEASE PROTEIN LIVH"/>
    <property type="match status" value="1"/>
</dbReference>